<accession>A0ABR4NZF8</accession>
<gene>
    <name evidence="1" type="ORF">RNJ44_03326</name>
</gene>
<dbReference type="PANTHER" id="PTHR28020:SF1">
    <property type="entry name" value="YAP1-BINDING PROTEIN 1-RELATED"/>
    <property type="match status" value="1"/>
</dbReference>
<name>A0ABR4NZF8_9SACH</name>
<dbReference type="PANTHER" id="PTHR28020">
    <property type="entry name" value="YAP1-BINDING PROTEIN 1-RELATED"/>
    <property type="match status" value="1"/>
</dbReference>
<dbReference type="EMBL" id="JBEVYD010000003">
    <property type="protein sequence ID" value="KAL3234564.1"/>
    <property type="molecule type" value="Genomic_DNA"/>
</dbReference>
<dbReference type="InterPro" id="IPR013877">
    <property type="entry name" value="YAP-bd/ALF4/Glomulin"/>
</dbReference>
<proteinExistence type="predicted"/>
<dbReference type="Pfam" id="PF08568">
    <property type="entry name" value="Kinetochor_Ybp2"/>
    <property type="match status" value="1"/>
</dbReference>
<protein>
    <submittedName>
        <fullName evidence="1">YAP1-binding protein 1</fullName>
    </submittedName>
</protein>
<sequence length="662" mass="76416">MTDFSVEESCDALSQSFADDKEDPLQVMTMIDILSEEVDEKGTCEEKEQFLELLRQLLEENTELIGKIGWDLPHPLLRFCNPENFNQKLRLSECKIIKEFMACFNLIAVHGSPQECLVTALELLTTLNFKETVDECHKFGYVPPNPGLEELLSRGKVNRDGSPNLAPERDLPELIFGVKSYAVFELISSLIRRVYTLYPSKYLEEAVTAIREYVTNNTEPIEDMKFILRRVFAFCRGYIPPEPPRKLIEEANLSKEEYNKIMTHETEVQSKLLRNLPTFTVGYCVKFLNDKTEVVYFHDLIGNKCKLPGFYVEAHEIISRYYQLAYSFDIDVAEEFKNILKESRDIYVEVSKRIKSSEKKDRKSIIDILLRAGYYYELQKTATEKDIGPDPKGIIVLSGFNYIENKEHLIKNIDIADAIYLYLRYSTESLFSPTCHNVTVEGISRYWIWVALTTTDNKTLKEKLSELPPMVLECALNMMLIKNCHQVNEELRMITFTLMTRLLCLIPEDTGYDFLITELEKCKVTFGKSCILGILRDLLCKDNTCNEPKDDVEQLSTGLASLKVNDNDLKSKTFINLNADRIKSINRLAQLAVEEVGKDDDKFNILLVFNYLKFFKALLTRWDKTLLKELCNQINDTFSKLDQNKNEVRGVIEANKSLESML</sequence>
<organism evidence="1 2">
    <name type="scientific">Nakaseomyces bracarensis</name>
    <dbReference type="NCBI Taxonomy" id="273131"/>
    <lineage>
        <taxon>Eukaryota</taxon>
        <taxon>Fungi</taxon>
        <taxon>Dikarya</taxon>
        <taxon>Ascomycota</taxon>
        <taxon>Saccharomycotina</taxon>
        <taxon>Saccharomycetes</taxon>
        <taxon>Saccharomycetales</taxon>
        <taxon>Saccharomycetaceae</taxon>
        <taxon>Nakaseomyces</taxon>
    </lineage>
</organism>
<evidence type="ECO:0000313" key="1">
    <source>
        <dbReference type="EMBL" id="KAL3234564.1"/>
    </source>
</evidence>
<comment type="caution">
    <text evidence="1">The sequence shown here is derived from an EMBL/GenBank/DDBJ whole genome shotgun (WGS) entry which is preliminary data.</text>
</comment>
<dbReference type="InterPro" id="IPR040347">
    <property type="entry name" value="YBP1/2"/>
</dbReference>
<evidence type="ECO:0000313" key="2">
    <source>
        <dbReference type="Proteomes" id="UP001623330"/>
    </source>
</evidence>
<dbReference type="Proteomes" id="UP001623330">
    <property type="component" value="Unassembled WGS sequence"/>
</dbReference>
<keyword evidence="2" id="KW-1185">Reference proteome</keyword>
<reference evidence="1 2" key="1">
    <citation type="submission" date="2024-05" db="EMBL/GenBank/DDBJ databases">
        <title>Long read based assembly of the Candida bracarensis genome reveals expanded adhesin content.</title>
        <authorList>
            <person name="Marcet-Houben M."/>
            <person name="Ksiezopolska E."/>
            <person name="Gabaldon T."/>
        </authorList>
    </citation>
    <scope>NUCLEOTIDE SEQUENCE [LARGE SCALE GENOMIC DNA]</scope>
    <source>
        <strain evidence="1 2">CBM6</strain>
    </source>
</reference>